<dbReference type="SUPFAM" id="SSF52402">
    <property type="entry name" value="Adenine nucleotide alpha hydrolases-like"/>
    <property type="match status" value="1"/>
</dbReference>
<protein>
    <recommendedName>
        <fullName evidence="6">UspA domain-containing protein</fullName>
    </recommendedName>
</protein>
<dbReference type="GeneID" id="116209202"/>
<dbReference type="PANTHER" id="PTHR47867:SF1">
    <property type="entry name" value="ADENINE NUCLEOTIDE ALPHA HYDROLASES-LIKE SUPERFAMILY PROTEIN"/>
    <property type="match status" value="1"/>
</dbReference>
<evidence type="ECO:0000313" key="5">
    <source>
        <dbReference type="Proteomes" id="UP000233551"/>
    </source>
</evidence>
<dbReference type="CDD" id="cd00293">
    <property type="entry name" value="USP-like"/>
    <property type="match status" value="1"/>
</dbReference>
<dbReference type="OrthoDB" id="786029at2759"/>
<keyword evidence="5" id="KW-1185">Reference proteome</keyword>
<dbReference type="Proteomes" id="UP000233551">
    <property type="component" value="Unassembled WGS sequence"/>
</dbReference>
<dbReference type="EMBL" id="PGOL01000565">
    <property type="protein sequence ID" value="PKI68271.1"/>
    <property type="molecule type" value="Genomic_DNA"/>
</dbReference>
<organism evidence="2 4">
    <name type="scientific">Punica granatum</name>
    <name type="common">Pomegranate</name>
    <dbReference type="NCBI Taxonomy" id="22663"/>
    <lineage>
        <taxon>Eukaryota</taxon>
        <taxon>Viridiplantae</taxon>
        <taxon>Streptophyta</taxon>
        <taxon>Embryophyta</taxon>
        <taxon>Tracheophyta</taxon>
        <taxon>Spermatophyta</taxon>
        <taxon>Magnoliopsida</taxon>
        <taxon>eudicotyledons</taxon>
        <taxon>Gunneridae</taxon>
        <taxon>Pentapetalae</taxon>
        <taxon>rosids</taxon>
        <taxon>malvids</taxon>
        <taxon>Myrtales</taxon>
        <taxon>Lythraceae</taxon>
        <taxon>Punica</taxon>
    </lineage>
</organism>
<accession>A0A218Y1D1</accession>
<evidence type="ECO:0000313" key="2">
    <source>
        <dbReference type="EMBL" id="OWM91117.1"/>
    </source>
</evidence>
<dbReference type="EMBL" id="MTKT01000329">
    <property type="protein sequence ID" value="OWM91117.1"/>
    <property type="molecule type" value="Genomic_DNA"/>
</dbReference>
<evidence type="ECO:0008006" key="6">
    <source>
        <dbReference type="Google" id="ProtNLM"/>
    </source>
</evidence>
<dbReference type="InterPro" id="IPR014729">
    <property type="entry name" value="Rossmann-like_a/b/a_fold"/>
</dbReference>
<dbReference type="AlphaFoldDB" id="A0A218Y1D1"/>
<evidence type="ECO:0000313" key="3">
    <source>
        <dbReference type="EMBL" id="PKI68271.1"/>
    </source>
</evidence>
<feature type="compositionally biased region" description="Basic and acidic residues" evidence="1">
    <location>
        <begin position="103"/>
        <end position="113"/>
    </location>
</feature>
<gene>
    <name evidence="2" type="ORF">CDL15_Pgr010147</name>
    <name evidence="3" type="ORF">CRG98_011351</name>
</gene>
<dbReference type="PANTHER" id="PTHR47867">
    <property type="entry name" value="ADENINE NUCLEOTIDE ALPHA HYDROLASES-LIKE SUPERFAMILY PROTEIN"/>
    <property type="match status" value="1"/>
</dbReference>
<dbReference type="Gene3D" id="3.40.50.620">
    <property type="entry name" value="HUPs"/>
    <property type="match status" value="1"/>
</dbReference>
<reference evidence="3 5" key="3">
    <citation type="submission" date="2017-11" db="EMBL/GenBank/DDBJ databases">
        <title>De-novo sequencing of pomegranate (Punica granatum L.) genome.</title>
        <authorList>
            <person name="Akparov Z."/>
            <person name="Amiraslanov A."/>
            <person name="Hajiyeva S."/>
            <person name="Abbasov M."/>
            <person name="Kaur K."/>
            <person name="Hamwieh A."/>
            <person name="Solovyev V."/>
            <person name="Salamov A."/>
            <person name="Braich B."/>
            <person name="Kosarev P."/>
            <person name="Mahmoud A."/>
            <person name="Hajiyev E."/>
            <person name="Babayeva S."/>
            <person name="Izzatullayeva V."/>
            <person name="Mammadov A."/>
            <person name="Mammadov A."/>
            <person name="Sharifova S."/>
            <person name="Ojaghi J."/>
            <person name="Eynullazada K."/>
            <person name="Bayramov B."/>
            <person name="Abdulazimova A."/>
            <person name="Shahmuradov I."/>
        </authorList>
    </citation>
    <scope>NUCLEOTIDE SEQUENCE [LARGE SCALE GENOMIC DNA]</scope>
    <source>
        <strain evidence="3">AG2017</strain>
        <strain evidence="5">cv. AG2017</strain>
        <tissue evidence="3">Leaf</tissue>
    </source>
</reference>
<dbReference type="Proteomes" id="UP000197138">
    <property type="component" value="Unassembled WGS sequence"/>
</dbReference>
<dbReference type="STRING" id="22663.A0A218Y1D1"/>
<reference evidence="2" key="2">
    <citation type="submission" date="2017-06" db="EMBL/GenBank/DDBJ databases">
        <title>The pomegranate genome and the genomics of punicalagin biosynthesis.</title>
        <authorList>
            <person name="Xu C."/>
        </authorList>
    </citation>
    <scope>NUCLEOTIDE SEQUENCE [LARGE SCALE GENOMIC DNA]</scope>
    <source>
        <tissue evidence="2">Fresh leaf</tissue>
    </source>
</reference>
<evidence type="ECO:0000256" key="1">
    <source>
        <dbReference type="SAM" id="MobiDB-lite"/>
    </source>
</evidence>
<feature type="region of interest" description="Disordered" evidence="1">
    <location>
        <begin position="93"/>
        <end position="114"/>
    </location>
</feature>
<comment type="caution">
    <text evidence="2">The sequence shown here is derived from an EMBL/GenBank/DDBJ whole genome shotgun (WGS) entry which is preliminary data.</text>
</comment>
<proteinExistence type="predicted"/>
<name>A0A218Y1D1_PUNGR</name>
<reference evidence="4" key="1">
    <citation type="journal article" date="2017" name="Plant J.">
        <title>The pomegranate (Punica granatum L.) genome and the genomics of punicalagin biosynthesis.</title>
        <authorList>
            <person name="Qin G."/>
            <person name="Xu C."/>
            <person name="Ming R."/>
            <person name="Tang H."/>
            <person name="Guyot R."/>
            <person name="Kramer E.M."/>
            <person name="Hu Y."/>
            <person name="Yi X."/>
            <person name="Qi Y."/>
            <person name="Xu X."/>
            <person name="Gao Z."/>
            <person name="Pan H."/>
            <person name="Jian J."/>
            <person name="Tian Y."/>
            <person name="Yue Z."/>
            <person name="Xu Y."/>
        </authorList>
    </citation>
    <scope>NUCLEOTIDE SEQUENCE [LARGE SCALE GENOMIC DNA]</scope>
    <source>
        <strain evidence="4">cv. Dabenzi</strain>
    </source>
</reference>
<evidence type="ECO:0000313" key="4">
    <source>
        <dbReference type="Proteomes" id="UP000197138"/>
    </source>
</evidence>
<sequence>MAAGNSPEPRKFVVVADSTRESAAALQYALSHGLTDEDELILLHIESTTSWRNTFSISTLFRRHSYHYNHNNRRHHHHHHIFHSQHHRRCHCHTSSTSISGTHEGEPSTREEGFSGGEADFLEEMKSLSEVAQPKVRVRIQKVGNKEGKDKASVILHQSELLGADVLIIGQRRSLSTAILGRSAEGSTRKKDTAEYLIKHSKCTCVGVQRKGQNEGYLLNTKTCRNFWLLA</sequence>